<dbReference type="EMBL" id="JACIFF010000001">
    <property type="protein sequence ID" value="MBB4077690.1"/>
    <property type="molecule type" value="Genomic_DNA"/>
</dbReference>
<dbReference type="GO" id="GO:0004366">
    <property type="term" value="F:glycerol-3-phosphate O-acyltransferase activity"/>
    <property type="evidence" value="ECO:0007669"/>
    <property type="project" value="TreeGrafter"/>
</dbReference>
<name>A0A840DXN1_9BACT</name>
<evidence type="ECO:0000313" key="3">
    <source>
        <dbReference type="EMBL" id="MBB4077690.1"/>
    </source>
</evidence>
<keyword evidence="1" id="KW-0472">Membrane</keyword>
<dbReference type="PANTHER" id="PTHR31605:SF0">
    <property type="entry name" value="GLYCEROL-3-PHOSPHATE O-ACYLTRANSFERASE 1"/>
    <property type="match status" value="1"/>
</dbReference>
<gene>
    <name evidence="3" type="ORF">GGR28_000291</name>
</gene>
<dbReference type="GO" id="GO:0016287">
    <property type="term" value="F:glycerone-phosphate O-acyltransferase activity"/>
    <property type="evidence" value="ECO:0007669"/>
    <property type="project" value="TreeGrafter"/>
</dbReference>
<keyword evidence="4" id="KW-1185">Reference proteome</keyword>
<dbReference type="Pfam" id="PF01553">
    <property type="entry name" value="Acyltransferase"/>
    <property type="match status" value="1"/>
</dbReference>
<proteinExistence type="predicted"/>
<protein>
    <submittedName>
        <fullName evidence="3">1-acyl-sn-glycerol-3-phosphate acyltransferase</fullName>
    </submittedName>
</protein>
<feature type="transmembrane region" description="Helical" evidence="1">
    <location>
        <begin position="296"/>
        <end position="314"/>
    </location>
</feature>
<reference evidence="3 4" key="1">
    <citation type="submission" date="2020-08" db="EMBL/GenBank/DDBJ databases">
        <title>Genomic Encyclopedia of Type Strains, Phase IV (KMG-IV): sequencing the most valuable type-strain genomes for metagenomic binning, comparative biology and taxonomic classification.</title>
        <authorList>
            <person name="Goeker M."/>
        </authorList>
    </citation>
    <scope>NUCLEOTIDE SEQUENCE [LARGE SCALE GENOMIC DNA]</scope>
    <source>
        <strain evidence="3 4">DSM 105137</strain>
    </source>
</reference>
<dbReference type="Proteomes" id="UP000576209">
    <property type="component" value="Unassembled WGS sequence"/>
</dbReference>
<dbReference type="AlphaFoldDB" id="A0A840DXN1"/>
<evidence type="ECO:0000256" key="1">
    <source>
        <dbReference type="SAM" id="Phobius"/>
    </source>
</evidence>
<dbReference type="InterPro" id="IPR052744">
    <property type="entry name" value="GPAT/DAPAT"/>
</dbReference>
<evidence type="ECO:0000313" key="4">
    <source>
        <dbReference type="Proteomes" id="UP000576209"/>
    </source>
</evidence>
<keyword evidence="1" id="KW-1133">Transmembrane helix</keyword>
<dbReference type="SMART" id="SM00563">
    <property type="entry name" value="PlsC"/>
    <property type="match status" value="1"/>
</dbReference>
<dbReference type="InterPro" id="IPR002123">
    <property type="entry name" value="Plipid/glycerol_acylTrfase"/>
</dbReference>
<feature type="transmembrane region" description="Helical" evidence="1">
    <location>
        <begin position="334"/>
        <end position="360"/>
    </location>
</feature>
<keyword evidence="1" id="KW-0812">Transmembrane</keyword>
<dbReference type="SUPFAM" id="SSF69593">
    <property type="entry name" value="Glycerol-3-phosphate (1)-acyltransferase"/>
    <property type="match status" value="1"/>
</dbReference>
<dbReference type="PANTHER" id="PTHR31605">
    <property type="entry name" value="GLYCEROL-3-PHOSPHATE O-ACYLTRANSFERASE 1"/>
    <property type="match status" value="1"/>
</dbReference>
<evidence type="ECO:0000259" key="2">
    <source>
        <dbReference type="SMART" id="SM00563"/>
    </source>
</evidence>
<accession>A0A840DXN1</accession>
<dbReference type="RefSeq" id="WP_183493934.1">
    <property type="nucleotide sequence ID" value="NZ_JACIFF010000001.1"/>
</dbReference>
<organism evidence="3 4">
    <name type="scientific">Neolewinella aquimaris</name>
    <dbReference type="NCBI Taxonomy" id="1835722"/>
    <lineage>
        <taxon>Bacteria</taxon>
        <taxon>Pseudomonadati</taxon>
        <taxon>Bacteroidota</taxon>
        <taxon>Saprospiria</taxon>
        <taxon>Saprospirales</taxon>
        <taxon>Lewinellaceae</taxon>
        <taxon>Neolewinella</taxon>
    </lineage>
</organism>
<comment type="caution">
    <text evidence="3">The sequence shown here is derived from an EMBL/GenBank/DDBJ whole genome shotgun (WGS) entry which is preliminary data.</text>
</comment>
<keyword evidence="3" id="KW-0808">Transferase</keyword>
<keyword evidence="3" id="KW-0012">Acyltransferase</keyword>
<feature type="domain" description="Phospholipid/glycerol acyltransferase" evidence="2">
    <location>
        <begin position="35"/>
        <end position="164"/>
    </location>
</feature>
<dbReference type="GO" id="GO:0008654">
    <property type="term" value="P:phospholipid biosynthetic process"/>
    <property type="evidence" value="ECO:0007669"/>
    <property type="project" value="TreeGrafter"/>
</dbReference>
<sequence length="404" mass="44910">MLYYLVRPVARHVLSYYFKEIEITGLEHIPKDAPVILAANHPTAFLEPCIMACFQPRVLHFLARGDLFVNQLASVTLRGLNMLPVYRIQDGGYGKLTENYATFRECYTALAGRKALMILAEGRCIHEKRLRTLRKGTARIALGALDSDSAIPEVYIVPVGVNFTAAAKVRSSVMIRCGAPLRASAYLAGFRHNEAAGIRELTGDLEAALSAQVIRFPERDSDDLYESRVTVLRELAVNSTAGSADSRDRLERELTGLAGYSPDDHRSLRYAARLQQNGITDAGLMAGGKGKKFPRMGLLAVLLLVPQLPLWMLAEVIALKGPKTIEFYSPVRFATVAVGTLLYLPLLFLLPFWLSAYLVVSTILTRWSLRQIDALLLWREAALAAKLSLPEKEILLEMRRILLD</sequence>